<dbReference type="Pfam" id="PF02845">
    <property type="entry name" value="CUE"/>
    <property type="match status" value="1"/>
</dbReference>
<dbReference type="SMART" id="SM00546">
    <property type="entry name" value="CUE"/>
    <property type="match status" value="1"/>
</dbReference>
<feature type="domain" description="CUE" evidence="3">
    <location>
        <begin position="196"/>
        <end position="239"/>
    </location>
</feature>
<evidence type="ECO:0000256" key="2">
    <source>
        <dbReference type="SAM" id="SignalP"/>
    </source>
</evidence>
<comment type="caution">
    <text evidence="4">The sequence shown here is derived from an EMBL/GenBank/DDBJ whole genome shotgun (WGS) entry which is preliminary data.</text>
</comment>
<accession>A0ABP9Y721</accession>
<proteinExistence type="predicted"/>
<gene>
    <name evidence="4" type="ORF">HPULCUR_008254</name>
</gene>
<feature type="region of interest" description="Disordered" evidence="1">
    <location>
        <begin position="174"/>
        <end position="193"/>
    </location>
</feature>
<feature type="compositionally biased region" description="Polar residues" evidence="1">
    <location>
        <begin position="177"/>
        <end position="186"/>
    </location>
</feature>
<evidence type="ECO:0000313" key="5">
    <source>
        <dbReference type="Proteomes" id="UP001476247"/>
    </source>
</evidence>
<dbReference type="EMBL" id="BAABUJ010000024">
    <property type="protein sequence ID" value="GAA5802779.1"/>
    <property type="molecule type" value="Genomic_DNA"/>
</dbReference>
<dbReference type="InterPro" id="IPR003892">
    <property type="entry name" value="CUE"/>
</dbReference>
<sequence length="512" mass="55794">MKFASVSFFCLLVGSSLAIDCLNPRYTPFKNQCKETLCHADSQCKTFKGGCAGKGTTFCRPADGICGCTADKKIAAYSSRNNCNKGYKCLTGEVCTTAGNCVKNPLCHTRTEVCSATEKCCPGFFCHTRLSEPKVKKCYRAANPGEPCGAGTGNGIPCIKGSVCLAKSRNTHIMPEPQTSPVTANTHSEDTPAVPELKGDIKTLKDAFPDLDVEVIEAVLETQAGNLDATFEVLLGLSDPSYKPTPQEVEGLSQLRQDEEYARRLAREGDAHYPQNNAQTTQPLFNLQEELPIIKEKVIEAGTAAKNKFMNFYNQLMAPPTEQAGSSSGVMESRMGNLSLSENQRPSPTMKNSSVDLYEWDGRETRNPLLTPAKKDVVTSTSSDQLLSDEEYARQLAREDEDAVDAIASVTESPRHAERNIATTPTPTTTTTSPMEQPKPEPKQQTESDNEVSFSTLHDPSPAKETPVDKPSVVGYNVQVDEDDLDDLFDKQDSVSDLKQLDESSEAVTKKN</sequence>
<dbReference type="Proteomes" id="UP001476247">
    <property type="component" value="Unassembled WGS sequence"/>
</dbReference>
<name>A0ABP9Y721_9FUNG</name>
<dbReference type="InterPro" id="IPR041807">
    <property type="entry name" value="Cue5/Don1_CUE"/>
</dbReference>
<protein>
    <recommendedName>
        <fullName evidence="3">CUE domain-containing protein</fullName>
    </recommendedName>
</protein>
<organism evidence="4 5">
    <name type="scientific">Helicostylum pulchrum</name>
    <dbReference type="NCBI Taxonomy" id="562976"/>
    <lineage>
        <taxon>Eukaryota</taxon>
        <taxon>Fungi</taxon>
        <taxon>Fungi incertae sedis</taxon>
        <taxon>Mucoromycota</taxon>
        <taxon>Mucoromycotina</taxon>
        <taxon>Mucoromycetes</taxon>
        <taxon>Mucorales</taxon>
        <taxon>Mucorineae</taxon>
        <taxon>Mucoraceae</taxon>
        <taxon>Helicostylum</taxon>
    </lineage>
</organism>
<dbReference type="SUPFAM" id="SSF46934">
    <property type="entry name" value="UBA-like"/>
    <property type="match status" value="1"/>
</dbReference>
<reference evidence="4 5" key="1">
    <citation type="submission" date="2024-04" db="EMBL/GenBank/DDBJ databases">
        <title>genome sequences of Mucor flavus KT1a and Helicostylum pulchrum KT1b strains isolation_sourced from the surface of a dry-aged beef.</title>
        <authorList>
            <person name="Toyotome T."/>
            <person name="Hosono M."/>
            <person name="Torimaru M."/>
            <person name="Fukuda K."/>
            <person name="Mikami N."/>
        </authorList>
    </citation>
    <scope>NUCLEOTIDE SEQUENCE [LARGE SCALE GENOMIC DNA]</scope>
    <source>
        <strain evidence="4 5">KT1b</strain>
    </source>
</reference>
<feature type="region of interest" description="Disordered" evidence="1">
    <location>
        <begin position="367"/>
        <end position="386"/>
    </location>
</feature>
<feature type="chain" id="PRO_5047517188" description="CUE domain-containing protein" evidence="2">
    <location>
        <begin position="19"/>
        <end position="512"/>
    </location>
</feature>
<evidence type="ECO:0000313" key="4">
    <source>
        <dbReference type="EMBL" id="GAA5802779.1"/>
    </source>
</evidence>
<dbReference type="Gene3D" id="1.10.8.10">
    <property type="entry name" value="DNA helicase RuvA subunit, C-terminal domain"/>
    <property type="match status" value="1"/>
</dbReference>
<dbReference type="PANTHER" id="PTHR16461:SF5">
    <property type="entry name" value="TOLL-INTERACTING PROTEIN"/>
    <property type="match status" value="1"/>
</dbReference>
<keyword evidence="5" id="KW-1185">Reference proteome</keyword>
<feature type="region of interest" description="Disordered" evidence="1">
    <location>
        <begin position="410"/>
        <end position="477"/>
    </location>
</feature>
<evidence type="ECO:0000256" key="1">
    <source>
        <dbReference type="SAM" id="MobiDB-lite"/>
    </source>
</evidence>
<evidence type="ECO:0000259" key="3">
    <source>
        <dbReference type="PROSITE" id="PS51140"/>
    </source>
</evidence>
<dbReference type="CDD" id="cd14372">
    <property type="entry name" value="CUE_Cue5p_like"/>
    <property type="match status" value="1"/>
</dbReference>
<keyword evidence="2" id="KW-0732">Signal</keyword>
<feature type="compositionally biased region" description="Low complexity" evidence="1">
    <location>
        <begin position="423"/>
        <end position="432"/>
    </location>
</feature>
<feature type="signal peptide" evidence="2">
    <location>
        <begin position="1"/>
        <end position="18"/>
    </location>
</feature>
<dbReference type="PROSITE" id="PS51140">
    <property type="entry name" value="CUE"/>
    <property type="match status" value="1"/>
</dbReference>
<dbReference type="InterPro" id="IPR009060">
    <property type="entry name" value="UBA-like_sf"/>
</dbReference>
<dbReference type="PANTHER" id="PTHR16461">
    <property type="entry name" value="TOLL-INTERACTING PROTEIN"/>
    <property type="match status" value="1"/>
</dbReference>